<dbReference type="Proteomes" id="UP000235916">
    <property type="component" value="Unassembled WGS sequence"/>
</dbReference>
<gene>
    <name evidence="2" type="ORF">C1O66_19190</name>
</gene>
<reference evidence="2 3" key="1">
    <citation type="submission" date="2018-01" db="EMBL/GenBank/DDBJ databases">
        <title>Draft genome sequence of Paucibacter aquatile CR182 isolated from freshwater of the Nakdong River.</title>
        <authorList>
            <person name="Choi A."/>
            <person name="Chung E.J."/>
        </authorList>
    </citation>
    <scope>NUCLEOTIDE SEQUENCE [LARGE SCALE GENOMIC DNA]</scope>
    <source>
        <strain evidence="2 3">CR182</strain>
    </source>
</reference>
<proteinExistence type="predicted"/>
<evidence type="ECO:0000256" key="1">
    <source>
        <dbReference type="SAM" id="SignalP"/>
    </source>
</evidence>
<name>A0A2N8L160_9BURK</name>
<feature type="chain" id="PRO_5014983544" description="TIGR02285 family protein" evidence="1">
    <location>
        <begin position="22"/>
        <end position="303"/>
    </location>
</feature>
<keyword evidence="3" id="KW-1185">Reference proteome</keyword>
<comment type="caution">
    <text evidence="2">The sequence shown here is derived from an EMBL/GenBank/DDBJ whole genome shotgun (WGS) entry which is preliminary data.</text>
</comment>
<organism evidence="2 3">
    <name type="scientific">Kinneretia aquatilis</name>
    <dbReference type="NCBI Taxonomy" id="2070761"/>
    <lineage>
        <taxon>Bacteria</taxon>
        <taxon>Pseudomonadati</taxon>
        <taxon>Pseudomonadota</taxon>
        <taxon>Betaproteobacteria</taxon>
        <taxon>Burkholderiales</taxon>
        <taxon>Sphaerotilaceae</taxon>
        <taxon>Roseateles</taxon>
    </lineage>
</organism>
<evidence type="ECO:0000313" key="2">
    <source>
        <dbReference type="EMBL" id="PND39448.1"/>
    </source>
</evidence>
<accession>A0A2N8L160</accession>
<keyword evidence="1" id="KW-0732">Signal</keyword>
<protein>
    <recommendedName>
        <fullName evidence="4">TIGR02285 family protein</fullName>
    </recommendedName>
</protein>
<feature type="signal peptide" evidence="1">
    <location>
        <begin position="1"/>
        <end position="21"/>
    </location>
</feature>
<evidence type="ECO:0000313" key="3">
    <source>
        <dbReference type="Proteomes" id="UP000235916"/>
    </source>
</evidence>
<sequence>MRRLRFLGTLVHALIGSAALAAPSDSGPHANTSAPPMRWLLSPELKDAQGKVVDASPPEQVVRYLQAHWRDQEHEILRANGSRSMQMLRAGEPYCHGAMIRSPEREALLLFSTTAMTPPPSLIVARHRLAALPRNAAGEVDLVTLVHQGHWRGALVSGRSYGPVVDGLLRALGPENKTPGLSFYSPRDFGSPLLAMLHRGRADYTIEYEWILRAPGTGDRAADGLVAVPIQGASQLTRSGIACPRTDWGRAAIARIDRILSTPEAVEALKQAHEDRYPAEVRRRYANQLDQFYRKRAQPGASP</sequence>
<dbReference type="EMBL" id="POSP01000003">
    <property type="protein sequence ID" value="PND39448.1"/>
    <property type="molecule type" value="Genomic_DNA"/>
</dbReference>
<evidence type="ECO:0008006" key="4">
    <source>
        <dbReference type="Google" id="ProtNLM"/>
    </source>
</evidence>
<dbReference type="AlphaFoldDB" id="A0A2N8L160"/>